<sequence>MYFTNSPYIMCYPVYTYAPVPYHGNVINPSYRQYPPVDVTLFSKSAESFHTLMNDANIIVRKLSTSKAFAKQVMEAAQAGNKERVRELIASTGVKEKVDVEYNPDQLRLSLTHKVEQTDCCKLTLAFRWR</sequence>
<evidence type="ECO:0000313" key="2">
    <source>
        <dbReference type="Proteomes" id="UP001228376"/>
    </source>
</evidence>
<evidence type="ECO:0000313" key="1">
    <source>
        <dbReference type="EMBL" id="MDY0406106.1"/>
    </source>
</evidence>
<gene>
    <name evidence="1" type="ORF">P5G51_012515</name>
</gene>
<reference evidence="1 2" key="1">
    <citation type="submission" date="2023-10" db="EMBL/GenBank/DDBJ databases">
        <title>179-bfca-hs.</title>
        <authorList>
            <person name="Miliotis G."/>
            <person name="Sengupta P."/>
            <person name="Hameed A."/>
            <person name="Chuvochina M."/>
            <person name="Mcdonagh F."/>
            <person name="Simpson A.C."/>
            <person name="Singh N.K."/>
            <person name="Rekha P.D."/>
            <person name="Raman K."/>
            <person name="Hugenholtz P."/>
            <person name="Venkateswaran K."/>
        </authorList>
    </citation>
    <scope>NUCLEOTIDE SEQUENCE [LARGE SCALE GENOMIC DNA]</scope>
    <source>
        <strain evidence="1 2">179-BFC-A-HS</strain>
    </source>
</reference>
<dbReference type="EMBL" id="JAROCA020000001">
    <property type="protein sequence ID" value="MDY0406106.1"/>
    <property type="molecule type" value="Genomic_DNA"/>
</dbReference>
<comment type="caution">
    <text evidence="1">The sequence shown here is derived from an EMBL/GenBank/DDBJ whole genome shotgun (WGS) entry which is preliminary data.</text>
</comment>
<dbReference type="RefSeq" id="WP_306066179.1">
    <property type="nucleotide sequence ID" value="NZ_JAROCA020000001.1"/>
</dbReference>
<dbReference type="InterPro" id="IPR058870">
    <property type="entry name" value="YuzC"/>
</dbReference>
<accession>A0ABU5CJJ7</accession>
<dbReference type="Pfam" id="PF26344">
    <property type="entry name" value="YuzC"/>
    <property type="match status" value="1"/>
</dbReference>
<dbReference type="Proteomes" id="UP001228376">
    <property type="component" value="Unassembled WGS sequence"/>
</dbReference>
<keyword evidence="2" id="KW-1185">Reference proteome</keyword>
<organism evidence="1 2">
    <name type="scientific">Tigheibacillus jepli</name>
    <dbReference type="NCBI Taxonomy" id="3035914"/>
    <lineage>
        <taxon>Bacteria</taxon>
        <taxon>Bacillati</taxon>
        <taxon>Bacillota</taxon>
        <taxon>Bacilli</taxon>
        <taxon>Bacillales</taxon>
        <taxon>Bacillaceae</taxon>
        <taxon>Tigheibacillus</taxon>
    </lineage>
</organism>
<proteinExistence type="predicted"/>
<name>A0ABU5CJJ7_9BACI</name>
<protein>
    <submittedName>
        <fullName evidence="1">Uncharacterized protein</fullName>
    </submittedName>
</protein>